<dbReference type="GO" id="GO:0000981">
    <property type="term" value="F:DNA-binding transcription factor activity, RNA polymerase II-specific"/>
    <property type="evidence" value="ECO:0007669"/>
    <property type="project" value="TreeGrafter"/>
</dbReference>
<reference evidence="2" key="1">
    <citation type="submission" date="2019-04" db="EMBL/GenBank/DDBJ databases">
        <authorList>
            <person name="Alioto T."/>
            <person name="Alioto T."/>
        </authorList>
    </citation>
    <scope>NUCLEOTIDE SEQUENCE [LARGE SCALE GENOMIC DNA]</scope>
</reference>
<evidence type="ECO:0000256" key="1">
    <source>
        <dbReference type="SAM" id="MobiDB-lite"/>
    </source>
</evidence>
<protein>
    <submittedName>
        <fullName evidence="2">Uncharacterized protein</fullName>
    </submittedName>
</protein>
<keyword evidence="3" id="KW-1185">Reference proteome</keyword>
<dbReference type="PANTHER" id="PTHR13580:SF10">
    <property type="entry name" value="CYSTEINE_SERINE-RICH NUCLEAR PROTEIN 1"/>
    <property type="match status" value="1"/>
</dbReference>
<proteinExistence type="predicted"/>
<dbReference type="Proteomes" id="UP000335636">
    <property type="component" value="Unassembled WGS sequence"/>
</dbReference>
<dbReference type="GO" id="GO:0005634">
    <property type="term" value="C:nucleus"/>
    <property type="evidence" value="ECO:0007669"/>
    <property type="project" value="TreeGrafter"/>
</dbReference>
<feature type="region of interest" description="Disordered" evidence="1">
    <location>
        <begin position="1"/>
        <end position="28"/>
    </location>
</feature>
<accession>A0A5E4DDC4</accession>
<dbReference type="InterPro" id="IPR023260">
    <property type="entry name" value="Cys/Ser-rich_nuc_prot"/>
</dbReference>
<evidence type="ECO:0000313" key="2">
    <source>
        <dbReference type="EMBL" id="VTJ92156.1"/>
    </source>
</evidence>
<dbReference type="EMBL" id="CABDUW010014212">
    <property type="protein sequence ID" value="VTJ92156.1"/>
    <property type="molecule type" value="Genomic_DNA"/>
</dbReference>
<evidence type="ECO:0000313" key="3">
    <source>
        <dbReference type="Proteomes" id="UP000335636"/>
    </source>
</evidence>
<organism evidence="2 3">
    <name type="scientific">Marmota monax</name>
    <name type="common">Woodchuck</name>
    <dbReference type="NCBI Taxonomy" id="9995"/>
    <lineage>
        <taxon>Eukaryota</taxon>
        <taxon>Metazoa</taxon>
        <taxon>Chordata</taxon>
        <taxon>Craniata</taxon>
        <taxon>Vertebrata</taxon>
        <taxon>Euteleostomi</taxon>
        <taxon>Mammalia</taxon>
        <taxon>Eutheria</taxon>
        <taxon>Euarchontoglires</taxon>
        <taxon>Glires</taxon>
        <taxon>Rodentia</taxon>
        <taxon>Sciuromorpha</taxon>
        <taxon>Sciuridae</taxon>
        <taxon>Xerinae</taxon>
        <taxon>Marmotini</taxon>
        <taxon>Marmota</taxon>
    </lineage>
</organism>
<sequence length="235" mass="24725">MTSSSSDASEAPDHPTHPGLPGPGFQSSIVDDSLEQILSFSDSDLACGLRAREEEEEEGGVGNLDNLSCFYPTDIFTGDPGGLASWTHNYSCSSFVPGILDENTILDASCFLNGGFEGLRESSLPGTLVPPSVDIHQSNSVDLSLSFCDSFKLLQSLPDYSLGPHYISQKAPGSLDNFKASHGPLPGLSPLGDGSTCFLESLIGFSEPVAIVSAPFIDSQFEDTASASLVELVQV</sequence>
<dbReference type="GO" id="GO:0043565">
    <property type="term" value="F:sequence-specific DNA binding"/>
    <property type="evidence" value="ECO:0007669"/>
    <property type="project" value="TreeGrafter"/>
</dbReference>
<gene>
    <name evidence="2" type="ORF">MONAX_5E037711</name>
</gene>
<dbReference type="AlphaFoldDB" id="A0A5E4DDC4"/>
<dbReference type="PANTHER" id="PTHR13580">
    <property type="entry name" value="TGF-BETA INDUCED APOPTOSIS PROTEIN"/>
    <property type="match status" value="1"/>
</dbReference>
<name>A0A5E4DDC4_MARMO</name>
<comment type="caution">
    <text evidence="2">The sequence shown here is derived from an EMBL/GenBank/DDBJ whole genome shotgun (WGS) entry which is preliminary data.</text>
</comment>